<organism evidence="4 5">
    <name type="scientific">Dictyostelium discoideum</name>
    <name type="common">Social amoeba</name>
    <dbReference type="NCBI Taxonomy" id="44689"/>
    <lineage>
        <taxon>Eukaryota</taxon>
        <taxon>Amoebozoa</taxon>
        <taxon>Evosea</taxon>
        <taxon>Eumycetozoa</taxon>
        <taxon>Dictyostelia</taxon>
        <taxon>Dictyosteliales</taxon>
        <taxon>Dictyosteliaceae</taxon>
        <taxon>Dictyostelium</taxon>
    </lineage>
</organism>
<dbReference type="VEuPathDB" id="AmoebaDB:DDB_G0290835"/>
<evidence type="ECO:0000259" key="3">
    <source>
        <dbReference type="Pfam" id="PF22933"/>
    </source>
</evidence>
<dbReference type="InParanoid" id="Q54FJ6"/>
<keyword evidence="2" id="KW-0732">Signal</keyword>
<dbReference type="AlphaFoldDB" id="Q54FJ6"/>
<dbReference type="InterPro" id="IPR032675">
    <property type="entry name" value="LRR_dom_sf"/>
</dbReference>
<reference evidence="4 5" key="1">
    <citation type="journal article" date="2005" name="Nature">
        <title>The genome of the social amoeba Dictyostelium discoideum.</title>
        <authorList>
            <consortium name="The Dictyostelium discoideum Sequencing Consortium"/>
            <person name="Eichinger L."/>
            <person name="Pachebat J.A."/>
            <person name="Glockner G."/>
            <person name="Rajandream M.A."/>
            <person name="Sucgang R."/>
            <person name="Berriman M."/>
            <person name="Song J."/>
            <person name="Olsen R."/>
            <person name="Szafranski K."/>
            <person name="Xu Q."/>
            <person name="Tunggal B."/>
            <person name="Kummerfeld S."/>
            <person name="Madera M."/>
            <person name="Konfortov B.A."/>
            <person name="Rivero F."/>
            <person name="Bankier A.T."/>
            <person name="Lehmann R."/>
            <person name="Hamlin N."/>
            <person name="Davies R."/>
            <person name="Gaudet P."/>
            <person name="Fey P."/>
            <person name="Pilcher K."/>
            <person name="Chen G."/>
            <person name="Saunders D."/>
            <person name="Sodergren E."/>
            <person name="Davis P."/>
            <person name="Kerhornou A."/>
            <person name="Nie X."/>
            <person name="Hall N."/>
            <person name="Anjard C."/>
            <person name="Hemphill L."/>
            <person name="Bason N."/>
            <person name="Farbrother P."/>
            <person name="Desany B."/>
            <person name="Just E."/>
            <person name="Morio T."/>
            <person name="Rost R."/>
            <person name="Churcher C."/>
            <person name="Cooper J."/>
            <person name="Haydock S."/>
            <person name="van Driessche N."/>
            <person name="Cronin A."/>
            <person name="Goodhead I."/>
            <person name="Muzny D."/>
            <person name="Mourier T."/>
            <person name="Pain A."/>
            <person name="Lu M."/>
            <person name="Harper D."/>
            <person name="Lindsay R."/>
            <person name="Hauser H."/>
            <person name="James K."/>
            <person name="Quiles M."/>
            <person name="Madan Babu M."/>
            <person name="Saito T."/>
            <person name="Buchrieser C."/>
            <person name="Wardroper A."/>
            <person name="Felder M."/>
            <person name="Thangavelu M."/>
            <person name="Johnson D."/>
            <person name="Knights A."/>
            <person name="Loulseged H."/>
            <person name="Mungall K."/>
            <person name="Oliver K."/>
            <person name="Price C."/>
            <person name="Quail M.A."/>
            <person name="Urushihara H."/>
            <person name="Hernandez J."/>
            <person name="Rabbinowitsch E."/>
            <person name="Steffen D."/>
            <person name="Sanders M."/>
            <person name="Ma J."/>
            <person name="Kohara Y."/>
            <person name="Sharp S."/>
            <person name="Simmonds M."/>
            <person name="Spiegler S."/>
            <person name="Tivey A."/>
            <person name="Sugano S."/>
            <person name="White B."/>
            <person name="Walker D."/>
            <person name="Woodward J."/>
            <person name="Winckler T."/>
            <person name="Tanaka Y."/>
            <person name="Shaulsky G."/>
            <person name="Schleicher M."/>
            <person name="Weinstock G."/>
            <person name="Rosenthal A."/>
            <person name="Cox E.C."/>
            <person name="Chisholm R.L."/>
            <person name="Gibbs R."/>
            <person name="Loomis W.F."/>
            <person name="Platzer M."/>
            <person name="Kay R.R."/>
            <person name="Williams J."/>
            <person name="Dear P.H."/>
            <person name="Noegel A.A."/>
            <person name="Barrell B."/>
            <person name="Kuspa A."/>
        </authorList>
    </citation>
    <scope>NUCLEOTIDE SEQUENCE [LARGE SCALE GENOMIC DNA]</scope>
    <source>
        <strain evidence="4 5">AX4</strain>
    </source>
</reference>
<dbReference type="SMR" id="Q54FJ6"/>
<evidence type="ECO:0000313" key="5">
    <source>
        <dbReference type="Proteomes" id="UP000002195"/>
    </source>
</evidence>
<sequence length="1076" mass="119413">MNIILILIIFLFFGNSISKLIPSETDCLYNLIVLSKNANTFKLRNDSNWGYYCEDYPNNFKCSDDKGLLTSLTMNGASVIKIDSNNLNCFQKENLIFNLSLFSLDNNFFFQGNNFKNYSFELNNCIIQSISNPIKNIDSLTISTNNLLQIALNASIPVSSLIELTSFTLLNNLPSGELYYFYTNDLSSTSSKSRIKSIDSVTRNIPSLTYVDSVESVNLYFTSGVKNDLSNLTSYLNVKTLQLNGGSSGLSYTFPSDSIKSLTNLNTLILNNIQFTKPTDGSIDLSTMTSLKSITIVNPGLFSTDAIKALPMKSLKSFSITQCSIKSGYPIPGIFNKANSVIESISITSCGMPDNLDIVLPLPKSLRYLELTNNPLKGTISNQFCTLQTLKLPNSILINGILPSCFSCHFKNNVILKSNLNLAIGVINIQNCTNLIANLKIDSILNRTIIYGSDLGFDTSYFTTTPSTNDWIVDIPSNQFYRNSVDINTFTFNFIYPSISMTLSTSGPVVTSVYVSNVGLLTIKGTGFSYSISGTIYTILNDQYCQIRSTTFDTIICQLFAYTNITKTKIDATSVLKITGQPDYIFNVTYLPDFTNYYLTCNQNCTGKGFCDRNSGECICNCHNKGSCDIRNKVCKCFTFWLGDQCIIPDHYVSSVVASNILGGNVTLKGWYGDDHVNPSVFIGGLECTPIYEIGYSSIKCLIGPGSGVKSVTVIQNGHSWAGQNIYLYNNTLLNCPNDCTNSTMGICDQRIGQCNCLKSNFIGPDCSIEVVQQPPKSNTTVDTGTGSTDLNNDKTKYTIKIKKLLELDFNNNPVNTIDLFENNWNFKKINSTSNNNNNNNNSNNLYIFNKIVPLKCNITYIIEEVENDKEFTFADITFKVTSGSIKLTVEINNYTYISGLNTLQLQMESSVGLTKNEDGTINGQQCDIANIENIDTENSALNYVTITKDGTVLYGRFINRALSDHRPTFITSQIVEKNISSITVGLNLPHCIDCIIDPDFSILVQNKEFKSDCKSGNSDDNERVWFLPVVIVVPVVSATIIVILSLVVYTKYRRALRLKLQSLMDPKTIKMNDLN</sequence>
<accession>Q54FJ6</accession>
<evidence type="ECO:0000313" key="4">
    <source>
        <dbReference type="EMBL" id="EAL62051.1"/>
    </source>
</evidence>
<comment type="caution">
    <text evidence="4">The sequence shown here is derived from an EMBL/GenBank/DDBJ whole genome shotgun (WGS) entry which is preliminary data.</text>
</comment>
<dbReference type="eggNOG" id="ENOG502R941">
    <property type="taxonomic scope" value="Eukaryota"/>
</dbReference>
<gene>
    <name evidence="4" type="ORF">DDB_G0290835</name>
</gene>
<dbReference type="GeneID" id="8627842"/>
<name>Q54FJ6_DICDI</name>
<dbReference type="InterPro" id="IPR054484">
    <property type="entry name" value="ComC_SSD"/>
</dbReference>
<feature type="domain" description="ComC supersandwich" evidence="3">
    <location>
        <begin position="778"/>
        <end position="1004"/>
    </location>
</feature>
<dbReference type="EMBL" id="AAFI02000171">
    <property type="protein sequence ID" value="EAL62051.1"/>
    <property type="molecule type" value="Genomic_DNA"/>
</dbReference>
<keyword evidence="1" id="KW-0812">Transmembrane</keyword>
<protein>
    <recommendedName>
        <fullName evidence="3">ComC supersandwich domain-containing protein</fullName>
    </recommendedName>
</protein>
<dbReference type="OMA" id="QCDIANI"/>
<dbReference type="KEGG" id="ddi:DDB_G0290835"/>
<dbReference type="Gene3D" id="3.80.10.10">
    <property type="entry name" value="Ribonuclease Inhibitor"/>
    <property type="match status" value="1"/>
</dbReference>
<feature type="signal peptide" evidence="2">
    <location>
        <begin position="1"/>
        <end position="18"/>
    </location>
</feature>
<feature type="chain" id="PRO_5004249020" description="ComC supersandwich domain-containing protein" evidence="2">
    <location>
        <begin position="19"/>
        <end position="1076"/>
    </location>
</feature>
<feature type="transmembrane region" description="Helical" evidence="1">
    <location>
        <begin position="1026"/>
        <end position="1050"/>
    </location>
</feature>
<dbReference type="RefSeq" id="XP_635544.1">
    <property type="nucleotide sequence ID" value="XM_630452.1"/>
</dbReference>
<dbReference type="InterPro" id="IPR053331">
    <property type="entry name" value="EGF-like_comC"/>
</dbReference>
<dbReference type="FunCoup" id="Q54FJ6">
    <property type="interactions" value="131"/>
</dbReference>
<keyword evidence="1" id="KW-0472">Membrane</keyword>
<keyword evidence="5" id="KW-1185">Reference proteome</keyword>
<keyword evidence="1" id="KW-1133">Transmembrane helix</keyword>
<evidence type="ECO:0000256" key="1">
    <source>
        <dbReference type="SAM" id="Phobius"/>
    </source>
</evidence>
<dbReference type="dictyBase" id="DDB_G0290835"/>
<dbReference type="PANTHER" id="PTHR24032">
    <property type="entry name" value="EGF-LIKE DOMAIN-CONTAINING PROTEIN-RELATED-RELATED"/>
    <property type="match status" value="1"/>
</dbReference>
<dbReference type="PANTHER" id="PTHR24032:SF19">
    <property type="entry name" value="EGF-LIKE DOMAIN-CONTAINING PROTEIN"/>
    <property type="match status" value="1"/>
</dbReference>
<dbReference type="GO" id="GO:0031153">
    <property type="term" value="P:slug development involved in sorocarp development"/>
    <property type="evidence" value="ECO:0007001"/>
    <property type="project" value="dictyBase"/>
</dbReference>
<evidence type="ECO:0000256" key="2">
    <source>
        <dbReference type="SAM" id="SignalP"/>
    </source>
</evidence>
<proteinExistence type="predicted"/>
<dbReference type="Proteomes" id="UP000002195">
    <property type="component" value="Unassembled WGS sequence"/>
</dbReference>
<dbReference type="HOGENOM" id="CLU_003793_0_0_1"/>
<dbReference type="PaxDb" id="44689-DDB0219611"/>
<dbReference type="SUPFAM" id="SSF52047">
    <property type="entry name" value="RNI-like"/>
    <property type="match status" value="1"/>
</dbReference>
<dbReference type="Pfam" id="PF22933">
    <property type="entry name" value="ComC_SSD"/>
    <property type="match status" value="1"/>
</dbReference>